<dbReference type="GeneID" id="102207104"/>
<accession>A0A9Y3S2Y3</accession>
<evidence type="ECO:0000256" key="2">
    <source>
        <dbReference type="ARBA" id="ARBA00022737"/>
    </source>
</evidence>
<evidence type="ECO:0000256" key="6">
    <source>
        <dbReference type="SAM" id="MobiDB-lite"/>
    </source>
</evidence>
<feature type="compositionally biased region" description="Acidic residues" evidence="6">
    <location>
        <begin position="399"/>
        <end position="414"/>
    </location>
</feature>
<keyword evidence="8" id="KW-1185">Reference proteome</keyword>
<organism evidence="8 9">
    <name type="scientific">Pundamilia nyererei</name>
    <dbReference type="NCBI Taxonomy" id="303518"/>
    <lineage>
        <taxon>Eukaryota</taxon>
        <taxon>Metazoa</taxon>
        <taxon>Chordata</taxon>
        <taxon>Craniata</taxon>
        <taxon>Vertebrata</taxon>
        <taxon>Euteleostomi</taxon>
        <taxon>Actinopterygii</taxon>
        <taxon>Neopterygii</taxon>
        <taxon>Teleostei</taxon>
        <taxon>Neoteleostei</taxon>
        <taxon>Acanthomorphata</taxon>
        <taxon>Ovalentaria</taxon>
        <taxon>Cichlomorphae</taxon>
        <taxon>Cichliformes</taxon>
        <taxon>Cichlidae</taxon>
        <taxon>African cichlids</taxon>
        <taxon>Pseudocrenilabrinae</taxon>
        <taxon>Haplochromini</taxon>
        <taxon>Pundamilia</taxon>
    </lineage>
</organism>
<dbReference type="GO" id="GO:0008270">
    <property type="term" value="F:zinc ion binding"/>
    <property type="evidence" value="ECO:0007669"/>
    <property type="project" value="UniProtKB-KW"/>
</dbReference>
<dbReference type="SMART" id="SM00355">
    <property type="entry name" value="ZnF_C2H2"/>
    <property type="match status" value="2"/>
</dbReference>
<gene>
    <name evidence="9" type="primary">LOC102207104</name>
</gene>
<proteinExistence type="predicted"/>
<feature type="compositionally biased region" description="Basic and acidic residues" evidence="6">
    <location>
        <begin position="85"/>
        <end position="97"/>
    </location>
</feature>
<feature type="region of interest" description="Disordered" evidence="6">
    <location>
        <begin position="326"/>
        <end position="348"/>
    </location>
</feature>
<evidence type="ECO:0000256" key="1">
    <source>
        <dbReference type="ARBA" id="ARBA00022723"/>
    </source>
</evidence>
<dbReference type="GO" id="GO:0005634">
    <property type="term" value="C:nucleus"/>
    <property type="evidence" value="ECO:0007669"/>
    <property type="project" value="TreeGrafter"/>
</dbReference>
<dbReference type="PROSITE" id="PS00028">
    <property type="entry name" value="ZINC_FINGER_C2H2_1"/>
    <property type="match status" value="2"/>
</dbReference>
<dbReference type="RefSeq" id="XP_005747724.1">
    <property type="nucleotide sequence ID" value="XM_005747667.2"/>
</dbReference>
<dbReference type="PANTHER" id="PTHR24408">
    <property type="entry name" value="ZINC FINGER PROTEIN"/>
    <property type="match status" value="1"/>
</dbReference>
<dbReference type="Gene3D" id="3.30.160.60">
    <property type="entry name" value="Classic Zinc Finger"/>
    <property type="match status" value="1"/>
</dbReference>
<evidence type="ECO:0000313" key="9">
    <source>
        <dbReference type="RefSeq" id="XP_005747724.1"/>
    </source>
</evidence>
<evidence type="ECO:0000256" key="3">
    <source>
        <dbReference type="ARBA" id="ARBA00022771"/>
    </source>
</evidence>
<dbReference type="PANTHER" id="PTHR24408:SF58">
    <property type="entry name" value="TRANSCRIPTION FACTOR (TFIIIA), PUTATIVE (AFU_ORTHOLOGUE AFUA_1G05150)-RELATED"/>
    <property type="match status" value="1"/>
</dbReference>
<feature type="domain" description="C2H2-type" evidence="7">
    <location>
        <begin position="426"/>
        <end position="453"/>
    </location>
</feature>
<keyword evidence="1" id="KW-0479">Metal-binding</keyword>
<dbReference type="GO" id="GO:0043565">
    <property type="term" value="F:sequence-specific DNA binding"/>
    <property type="evidence" value="ECO:0007669"/>
    <property type="project" value="TreeGrafter"/>
</dbReference>
<feature type="compositionally biased region" description="Pro residues" evidence="6">
    <location>
        <begin position="329"/>
        <end position="341"/>
    </location>
</feature>
<keyword evidence="4" id="KW-0862">Zinc</keyword>
<sequence>MNGAVYMSFFQGQLESVLEQVVQLAVQEISKTVGSSLNGLLLETAVKEQENRRLGLQLQAREKRGRASASDDGGGGGSPVAGKNKAGERADSGRAKPEQQPGGQGTGPGVPTDTRRLEQRGRVVDQLKSVMEHVLDFAVHELTKIVEASFDDLLLEITKMEREQQLLEKRLGKGAERGGGDKGKGGGRGRRGSENDSVSPSGSEDAREEVAVVTASKETPQTHVPERPPVLSVSQDWVPILDKVFGQKWCSDVWNVKEIGGGGGGGSGRGLGESVTHIIPAPTPAVTLEPSPSSPQQDPRWTPLEDMEVFSPDEDEAAGSLISAAAAVRPPPGPPPGPPLSPTCQRSSASMLHRLLTLPSQLLDDDEEATAKETLGCLAFDGSIRPQDAVEPPAQTGREEEEEEEEGEEEDEEDKGMKRKRRRVWSECEECGRRFSRIALLKAHRQTHSAGNAATSSPSSPPAGAASPLRCSDCGKRFSSATRLHSHIRTQHHSDQS</sequence>
<reference evidence="9" key="1">
    <citation type="submission" date="2025-08" db="UniProtKB">
        <authorList>
            <consortium name="RefSeq"/>
        </authorList>
    </citation>
    <scope>IDENTIFICATION</scope>
</reference>
<dbReference type="InterPro" id="IPR036236">
    <property type="entry name" value="Znf_C2H2_sf"/>
</dbReference>
<feature type="region of interest" description="Disordered" evidence="6">
    <location>
        <begin position="374"/>
        <end position="429"/>
    </location>
</feature>
<dbReference type="Proteomes" id="UP000695023">
    <property type="component" value="Unplaced"/>
</dbReference>
<dbReference type="GO" id="GO:0000981">
    <property type="term" value="F:DNA-binding transcription factor activity, RNA polymerase II-specific"/>
    <property type="evidence" value="ECO:0007669"/>
    <property type="project" value="TreeGrafter"/>
</dbReference>
<dbReference type="AlphaFoldDB" id="A0A9Y3S2Y3"/>
<evidence type="ECO:0000259" key="7">
    <source>
        <dbReference type="PROSITE" id="PS50157"/>
    </source>
</evidence>
<evidence type="ECO:0000256" key="5">
    <source>
        <dbReference type="PROSITE-ProRule" id="PRU00042"/>
    </source>
</evidence>
<feature type="compositionally biased region" description="Basic and acidic residues" evidence="6">
    <location>
        <begin position="168"/>
        <end position="184"/>
    </location>
</feature>
<dbReference type="PROSITE" id="PS50157">
    <property type="entry name" value="ZINC_FINGER_C2H2_2"/>
    <property type="match status" value="2"/>
</dbReference>
<feature type="domain" description="C2H2-type" evidence="7">
    <location>
        <begin position="469"/>
        <end position="497"/>
    </location>
</feature>
<dbReference type="InterPro" id="IPR013087">
    <property type="entry name" value="Znf_C2H2_type"/>
</dbReference>
<dbReference type="SUPFAM" id="SSF57667">
    <property type="entry name" value="beta-beta-alpha zinc fingers"/>
    <property type="match status" value="1"/>
</dbReference>
<feature type="region of interest" description="Disordered" evidence="6">
    <location>
        <begin position="168"/>
        <end position="228"/>
    </location>
</feature>
<dbReference type="Pfam" id="PF00096">
    <property type="entry name" value="zf-C2H2"/>
    <property type="match status" value="2"/>
</dbReference>
<keyword evidence="2" id="KW-0677">Repeat</keyword>
<evidence type="ECO:0000256" key="4">
    <source>
        <dbReference type="ARBA" id="ARBA00022833"/>
    </source>
</evidence>
<feature type="region of interest" description="Disordered" evidence="6">
    <location>
        <begin position="53"/>
        <end position="117"/>
    </location>
</feature>
<feature type="region of interest" description="Disordered" evidence="6">
    <location>
        <begin position="442"/>
        <end position="472"/>
    </location>
</feature>
<keyword evidence="3 5" id="KW-0863">Zinc-finger</keyword>
<evidence type="ECO:0000313" key="8">
    <source>
        <dbReference type="Proteomes" id="UP000695023"/>
    </source>
</evidence>
<name>A0A9Y3S2Y3_9CICH</name>
<protein>
    <submittedName>
        <fullName evidence="9">Uncharacterized protein LOC102207104 isoform X1</fullName>
    </submittedName>
</protein>
<feature type="compositionally biased region" description="Low complexity" evidence="6">
    <location>
        <begin position="449"/>
        <end position="468"/>
    </location>
</feature>